<evidence type="ECO:0000313" key="1">
    <source>
        <dbReference type="EMBL" id="PKI85281.1"/>
    </source>
</evidence>
<dbReference type="EMBL" id="KZ454988">
    <property type="protein sequence ID" value="PKI85281.1"/>
    <property type="molecule type" value="Genomic_DNA"/>
</dbReference>
<keyword evidence="2" id="KW-1185">Reference proteome</keyword>
<dbReference type="AlphaFoldDB" id="A0A2N1JFE5"/>
<evidence type="ECO:0000313" key="2">
    <source>
        <dbReference type="Proteomes" id="UP000232875"/>
    </source>
</evidence>
<proteinExistence type="predicted"/>
<protein>
    <submittedName>
        <fullName evidence="1">Uncharacterized protein</fullName>
    </submittedName>
</protein>
<reference evidence="1 2" key="1">
    <citation type="submission" date="2017-10" db="EMBL/GenBank/DDBJ databases">
        <title>A novel species of cold-tolerant Malassezia isolated from bats.</title>
        <authorList>
            <person name="Lorch J.M."/>
            <person name="Palmer J.M."/>
            <person name="Vanderwolf K.J."/>
            <person name="Schmidt K.Z."/>
            <person name="Verant M.L."/>
            <person name="Weller T.J."/>
            <person name="Blehert D.S."/>
        </authorList>
    </citation>
    <scope>NUCLEOTIDE SEQUENCE [LARGE SCALE GENOMIC DNA]</scope>
    <source>
        <strain evidence="1 2">NWHC:44797-103</strain>
    </source>
</reference>
<sequence length="441" mass="49677">MAGRLEQVVIDYLEEAQSMLLALSLCSIPQRAPQATLLHSAEQLRPSAKAIYTASALLQRYTTIPKVMALDHVPGPLYSAVHKTVLGDWARASTQPKLAWSPLAFWATQANLYAFADIWHLLRHAPWPYAQVYTNIPLQRTEFWMGPLEEKIICAAQSRGVDDREGDAETLQHGALTEAAWRTLRVLVHSWEHHARERAIEPLVELLCGTDPSTGLGEAVKPVSLFPYERLSIDHARAELEAQGPLYIPTRRIQPLEMMERANTAARLLNLLAELALQGGLDRDLLRRCARKNMAQLAHDELESLCYAMGPKHALPFQDAIGAYVTVMQGGKDGDFLYPFSRRTTADVASLLHTLTTPFTPATRDLHALRAWFRIVFLKYYLLAQWIQLGMDCNTTTWAFLQAHIAELQQALEETQNEERTGMLASLQSMADTVWASYERR</sequence>
<gene>
    <name evidence="1" type="ORF">MVES_001309</name>
</gene>
<name>A0A2N1JFE5_9BASI</name>
<dbReference type="Proteomes" id="UP000232875">
    <property type="component" value="Unassembled WGS sequence"/>
</dbReference>
<accession>A0A2N1JFE5</accession>
<organism evidence="1 2">
    <name type="scientific">Malassezia vespertilionis</name>
    <dbReference type="NCBI Taxonomy" id="2020962"/>
    <lineage>
        <taxon>Eukaryota</taxon>
        <taxon>Fungi</taxon>
        <taxon>Dikarya</taxon>
        <taxon>Basidiomycota</taxon>
        <taxon>Ustilaginomycotina</taxon>
        <taxon>Malasseziomycetes</taxon>
        <taxon>Malasseziales</taxon>
        <taxon>Malasseziaceae</taxon>
        <taxon>Malassezia</taxon>
    </lineage>
</organism>